<proteinExistence type="predicted"/>
<dbReference type="GeneID" id="105028949"/>
<dbReference type="AlphaFoldDB" id="A0A3P9AK18"/>
<evidence type="ECO:0000259" key="2">
    <source>
        <dbReference type="Pfam" id="PF13843"/>
    </source>
</evidence>
<feature type="compositionally biased region" description="Basic and acidic residues" evidence="1">
    <location>
        <begin position="143"/>
        <end position="152"/>
    </location>
</feature>
<reference evidence="3" key="2">
    <citation type="submission" date="2020-02" db="EMBL/GenBank/DDBJ databases">
        <title>Esox lucius (northern pike) genome, fEsoLuc1, primary haplotype.</title>
        <authorList>
            <person name="Myers G."/>
            <person name="Karagic N."/>
            <person name="Meyer A."/>
            <person name="Pippel M."/>
            <person name="Reichard M."/>
            <person name="Winkler S."/>
            <person name="Tracey A."/>
            <person name="Sims Y."/>
            <person name="Howe K."/>
            <person name="Rhie A."/>
            <person name="Formenti G."/>
            <person name="Durbin R."/>
            <person name="Fedrigo O."/>
            <person name="Jarvis E.D."/>
        </authorList>
    </citation>
    <scope>NUCLEOTIDE SEQUENCE [LARGE SCALE GENOMIC DNA]</scope>
</reference>
<dbReference type="RefSeq" id="XP_012991639.4">
    <property type="nucleotide sequence ID" value="XM_013136185.4"/>
</dbReference>
<dbReference type="KEGG" id="els:105028949"/>
<dbReference type="PANTHER" id="PTHR46599">
    <property type="entry name" value="PIGGYBAC TRANSPOSABLE ELEMENT-DERIVED PROTEIN 4"/>
    <property type="match status" value="1"/>
</dbReference>
<evidence type="ECO:0000313" key="4">
    <source>
        <dbReference type="Proteomes" id="UP000265140"/>
    </source>
</evidence>
<dbReference type="Bgee" id="ENSELUG00000021821">
    <property type="expression patterns" value="Expressed in liver and 14 other cell types or tissues"/>
</dbReference>
<protein>
    <recommendedName>
        <fullName evidence="2">PiggyBac transposable element-derived protein domain-containing protein</fullName>
    </recommendedName>
</protein>
<organism evidence="3 4">
    <name type="scientific">Esox lucius</name>
    <name type="common">Northern pike</name>
    <dbReference type="NCBI Taxonomy" id="8010"/>
    <lineage>
        <taxon>Eukaryota</taxon>
        <taxon>Metazoa</taxon>
        <taxon>Chordata</taxon>
        <taxon>Craniata</taxon>
        <taxon>Vertebrata</taxon>
        <taxon>Euteleostomi</taxon>
        <taxon>Actinopterygii</taxon>
        <taxon>Neopterygii</taxon>
        <taxon>Teleostei</taxon>
        <taxon>Protacanthopterygii</taxon>
        <taxon>Esociformes</taxon>
        <taxon>Esocidae</taxon>
        <taxon>Esox</taxon>
    </lineage>
</organism>
<sequence length="664" mass="75456">MASDTEIMGDLDSNEEGSSCSGGSYFRDEDFNCDSEDGLDPYDDVLDWEEEDSIESAGDTPPRVNQKKDSESESPEEPCVETEETSHPEQHFSTSAKRSKNTHCPLKRKLASFPKKSKVPRLSTHRKTPPFPSESEEPSQPWKTKEDPDEGPKSLSFSPRRPPGSQLDPSSVFSPLELFKTFFSKSTVRTLCENTNSHAAKNICKGKKFRWTDITPKEFYKFLGLVLFIAQIKARAIGDYWKKNSIFSIPFPGTVMNRDRYRIISWNIHMSDPDEDVINDRKKGTPEYDKLFRLKPLMDEIRLACKASYHPHRNVAVDERMVASKARNGLSEYIKAKPNTFGFKLFVLADSSNGYTVDYAVYIGKNTFPFGFGICYDAVMSLVKPSFLGSGYHVYLDNYYSSPKLFKDLFDIKMGACGIMREGRQGFPKSTENALTKKSPRGTLRWIREGSLLFVKWKDARDVSVGSTIHKAYGGETIKRKKKNGKGSVNSIPVPTAISQYNKYMGGVDLSNQLITYFSAHRTTKSWYRTLFYHFVDIATTNSYIIHKEMCKANNMTPMTHKEFMEQLVAQLCEVSLDTKAKPKSTGHTPVPMKIAKDRSQRASVGRQRCKLCHIEGRRNDTPWKCNECEVPLCVIADRNCFHVWHNLNEHPLAPIENQSSDSE</sequence>
<reference evidence="3" key="4">
    <citation type="submission" date="2025-09" db="UniProtKB">
        <authorList>
            <consortium name="Ensembl"/>
        </authorList>
    </citation>
    <scope>IDENTIFICATION</scope>
</reference>
<evidence type="ECO:0000313" key="3">
    <source>
        <dbReference type="Ensembl" id="ENSELUP00000041112.3"/>
    </source>
</evidence>
<reference evidence="4" key="1">
    <citation type="journal article" date="2014" name="PLoS ONE">
        <title>The genome and linkage map of the northern pike (Esox lucius): conserved synteny revealed between the salmonid sister group and the Neoteleostei.</title>
        <authorList>
            <person name="Rondeau E.B."/>
            <person name="Minkley D.R."/>
            <person name="Leong J.S."/>
            <person name="Messmer A.M."/>
            <person name="Jantzen J.R."/>
            <person name="von Schalburg K.R."/>
            <person name="Lemon C."/>
            <person name="Bird N.H."/>
            <person name="Koop B.F."/>
        </authorList>
    </citation>
    <scope>NUCLEOTIDE SEQUENCE</scope>
</reference>
<feature type="region of interest" description="Disordered" evidence="1">
    <location>
        <begin position="1"/>
        <end position="169"/>
    </location>
</feature>
<feature type="compositionally biased region" description="Basic residues" evidence="1">
    <location>
        <begin position="97"/>
        <end position="128"/>
    </location>
</feature>
<dbReference type="Proteomes" id="UP000265140">
    <property type="component" value="Chromosome 12"/>
</dbReference>
<name>A0A3P9AK18_ESOLU</name>
<dbReference type="GeneTree" id="ENSGT00940000163467"/>
<dbReference type="OMA" id="NECEVPL"/>
<dbReference type="PANTHER" id="PTHR46599:SF3">
    <property type="entry name" value="PIGGYBAC TRANSPOSABLE ELEMENT-DERIVED PROTEIN 4"/>
    <property type="match status" value="1"/>
</dbReference>
<dbReference type="STRING" id="8010.ENSELUP00000041112"/>
<evidence type="ECO:0000256" key="1">
    <source>
        <dbReference type="SAM" id="MobiDB-lite"/>
    </source>
</evidence>
<keyword evidence="4" id="KW-1185">Reference proteome</keyword>
<dbReference type="InParanoid" id="A0A3P9AK18"/>
<accession>A0A3P9AK18</accession>
<feature type="compositionally biased region" description="Acidic residues" evidence="1">
    <location>
        <begin position="31"/>
        <end position="54"/>
    </location>
</feature>
<dbReference type="Pfam" id="PF13843">
    <property type="entry name" value="DDE_Tnp_1_7"/>
    <property type="match status" value="1"/>
</dbReference>
<dbReference type="Ensembl" id="ENSELUT00000033987.3">
    <property type="protein sequence ID" value="ENSELUP00000041112.3"/>
    <property type="gene ID" value="ENSELUG00000021821.3"/>
</dbReference>
<feature type="domain" description="PiggyBac transposable element-derived protein" evidence="2">
    <location>
        <begin position="174"/>
        <end position="544"/>
    </location>
</feature>
<reference evidence="3" key="3">
    <citation type="submission" date="2025-08" db="UniProtKB">
        <authorList>
            <consortium name="Ensembl"/>
        </authorList>
    </citation>
    <scope>IDENTIFICATION</scope>
</reference>
<dbReference type="InterPro" id="IPR029526">
    <property type="entry name" value="PGBD"/>
</dbReference>
<feature type="compositionally biased region" description="Acidic residues" evidence="1">
    <location>
        <begin position="72"/>
        <end position="83"/>
    </location>
</feature>